<name>A0ABS3E7U1_9GAMM</name>
<dbReference type="Proteomes" id="UP000664293">
    <property type="component" value="Unassembled WGS sequence"/>
</dbReference>
<evidence type="ECO:0000256" key="1">
    <source>
        <dbReference type="SAM" id="Phobius"/>
    </source>
</evidence>
<feature type="transmembrane region" description="Helical" evidence="1">
    <location>
        <begin position="6"/>
        <end position="26"/>
    </location>
</feature>
<keyword evidence="1" id="KW-0812">Transmembrane</keyword>
<keyword evidence="3" id="KW-1185">Reference proteome</keyword>
<keyword evidence="1" id="KW-0472">Membrane</keyword>
<dbReference type="InterPro" id="IPR008407">
    <property type="entry name" value="Brnchd-chn_aa_trnsp_AzlD"/>
</dbReference>
<accession>A0ABS3E7U1</accession>
<protein>
    <submittedName>
        <fullName evidence="2">AzlD domain-containing protein</fullName>
    </submittedName>
</protein>
<keyword evidence="1" id="KW-1133">Transmembrane helix</keyword>
<dbReference type="Pfam" id="PF05437">
    <property type="entry name" value="AzlD"/>
    <property type="match status" value="1"/>
</dbReference>
<sequence length="117" mass="12461">MDSKLWLALLVTAVGTLMMRALPLLWMRRHLVRKQAANPLDAMPPWLTVLGPLMIAAMFGVSLVPASSTPAAWLATAMGVLVTYVVWKRTQSLGWPVFAGVAVYGAVIVLGTATASG</sequence>
<evidence type="ECO:0000313" key="3">
    <source>
        <dbReference type="Proteomes" id="UP000664293"/>
    </source>
</evidence>
<reference evidence="2 3" key="1">
    <citation type="submission" date="2020-12" db="EMBL/GenBank/DDBJ databases">
        <title>Oil enriched cultivation method for isolating marine PHA-producing bacteria.</title>
        <authorList>
            <person name="Zheng W."/>
            <person name="Yu S."/>
            <person name="Huang Y."/>
        </authorList>
    </citation>
    <scope>NUCLEOTIDE SEQUENCE [LARGE SCALE GENOMIC DNA]</scope>
    <source>
        <strain evidence="2 3">SN0-2</strain>
    </source>
</reference>
<organism evidence="2 3">
    <name type="scientific">Microbulbifer salipaludis</name>
    <dbReference type="NCBI Taxonomy" id="187980"/>
    <lineage>
        <taxon>Bacteria</taxon>
        <taxon>Pseudomonadati</taxon>
        <taxon>Pseudomonadota</taxon>
        <taxon>Gammaproteobacteria</taxon>
        <taxon>Cellvibrionales</taxon>
        <taxon>Microbulbiferaceae</taxon>
        <taxon>Microbulbifer</taxon>
    </lineage>
</organism>
<feature type="transmembrane region" description="Helical" evidence="1">
    <location>
        <begin position="70"/>
        <end position="87"/>
    </location>
</feature>
<feature type="transmembrane region" description="Helical" evidence="1">
    <location>
        <begin position="94"/>
        <end position="115"/>
    </location>
</feature>
<feature type="transmembrane region" description="Helical" evidence="1">
    <location>
        <begin position="46"/>
        <end position="64"/>
    </location>
</feature>
<evidence type="ECO:0000313" key="2">
    <source>
        <dbReference type="EMBL" id="MBN8431374.1"/>
    </source>
</evidence>
<gene>
    <name evidence="2" type="ORF">JF535_10980</name>
</gene>
<dbReference type="RefSeq" id="WP_207002023.1">
    <property type="nucleotide sequence ID" value="NZ_JAEKJR010000002.1"/>
</dbReference>
<dbReference type="EMBL" id="JAEKJR010000002">
    <property type="protein sequence ID" value="MBN8431374.1"/>
    <property type="molecule type" value="Genomic_DNA"/>
</dbReference>
<proteinExistence type="predicted"/>
<comment type="caution">
    <text evidence="2">The sequence shown here is derived from an EMBL/GenBank/DDBJ whole genome shotgun (WGS) entry which is preliminary data.</text>
</comment>